<accession>A0ABN1HTS3</accession>
<dbReference type="InterPro" id="IPR029058">
    <property type="entry name" value="AB_hydrolase_fold"/>
</dbReference>
<evidence type="ECO:0000256" key="1">
    <source>
        <dbReference type="SAM" id="MobiDB-lite"/>
    </source>
</evidence>
<keyword evidence="2" id="KW-0378">Hydrolase</keyword>
<dbReference type="InterPro" id="IPR053145">
    <property type="entry name" value="AB_hydrolase_Est10"/>
</dbReference>
<dbReference type="Gene3D" id="3.40.50.1820">
    <property type="entry name" value="alpha/beta hydrolase"/>
    <property type="match status" value="2"/>
</dbReference>
<dbReference type="Proteomes" id="UP001500238">
    <property type="component" value="Unassembled WGS sequence"/>
</dbReference>
<dbReference type="GO" id="GO:0016787">
    <property type="term" value="F:hydrolase activity"/>
    <property type="evidence" value="ECO:0007669"/>
    <property type="project" value="UniProtKB-KW"/>
</dbReference>
<reference evidence="2 3" key="1">
    <citation type="journal article" date="2019" name="Int. J. Syst. Evol. Microbiol.">
        <title>The Global Catalogue of Microorganisms (GCM) 10K type strain sequencing project: providing services to taxonomists for standard genome sequencing and annotation.</title>
        <authorList>
            <consortium name="The Broad Institute Genomics Platform"/>
            <consortium name="The Broad Institute Genome Sequencing Center for Infectious Disease"/>
            <person name="Wu L."/>
            <person name="Ma J."/>
        </authorList>
    </citation>
    <scope>NUCLEOTIDE SEQUENCE [LARGE SCALE GENOMIC DNA]</scope>
    <source>
        <strain evidence="2 3">JCM 14603</strain>
    </source>
</reference>
<feature type="compositionally biased region" description="Pro residues" evidence="1">
    <location>
        <begin position="597"/>
        <end position="610"/>
    </location>
</feature>
<proteinExistence type="predicted"/>
<feature type="region of interest" description="Disordered" evidence="1">
    <location>
        <begin position="591"/>
        <end position="621"/>
    </location>
</feature>
<gene>
    <name evidence="2" type="ORF">GCM10009102_16150</name>
</gene>
<keyword evidence="3" id="KW-1185">Reference proteome</keyword>
<name>A0ABN1HTS3_9SPHN</name>
<dbReference type="SUPFAM" id="SSF53474">
    <property type="entry name" value="alpha/beta-Hydrolases"/>
    <property type="match status" value="2"/>
</dbReference>
<sequence length="621" mass="65440">MGGDIVTERVGMTPVYFDGCFGWIHARSGAAAGATPAGVVLCPAFAQEEVCTHHGMMALADRLAAAGVPAIRFDYRDTGDGIGDGDGVALDRLVADARSAAAVLRDQCGVGAIVMAGVRLGAAVALLAADGVDDVGALALIAPVLSGHAFLRETRASASVASLSGLDPVPPADSDLPLNTNGFHWPAAFQRQVAGIDLTGAPAPACPALLIPARGDRRPGKLAATWRDAGAAVTELPFPDYEGWMQDPTTNQSPAATFAAITAWVAGLTPSPASVPTRPMATSVPIALTLADHDWVEEPVRFGPGQVLFGILCRPRSIAAAPVAALLLHEGSTHHIGNGRAYVRLARRLAAEGHASLRMDLTGMGDSPAGENTRHPHYDPERIAEGVAGIDRLAEAGFARVVAFGLCSGAHTALQVTLADPRVVGNVVLNLQKFIWHYGDDIRVAVRDNKRSLKGYLRAMRNPGEWRRMFAGEADLPGIARVLAKRSWTRARHAARSLLPPAPGSDTARAREQMRVLTDRRVHTTLVFSDEDPGLADLTMQFGARGRRIAGYAPARVVMLDQADHHFNGTAARRRFIDIAAATLRQANEAHGSDLPPVAPFAPSIEPPVAGPSRARTRAVA</sequence>
<organism evidence="2 3">
    <name type="scientific">Sphingomonas insulae</name>
    <dbReference type="NCBI Taxonomy" id="424800"/>
    <lineage>
        <taxon>Bacteria</taxon>
        <taxon>Pseudomonadati</taxon>
        <taxon>Pseudomonadota</taxon>
        <taxon>Alphaproteobacteria</taxon>
        <taxon>Sphingomonadales</taxon>
        <taxon>Sphingomonadaceae</taxon>
        <taxon>Sphingomonas</taxon>
    </lineage>
</organism>
<dbReference type="PANTHER" id="PTHR43265:SF1">
    <property type="entry name" value="ESTERASE ESTD"/>
    <property type="match status" value="1"/>
</dbReference>
<dbReference type="EMBL" id="BAAAES010000008">
    <property type="protein sequence ID" value="GAA0666988.1"/>
    <property type="molecule type" value="Genomic_DNA"/>
</dbReference>
<protein>
    <submittedName>
        <fullName evidence="2">Alpha/beta hydrolase</fullName>
    </submittedName>
</protein>
<comment type="caution">
    <text evidence="2">The sequence shown here is derived from an EMBL/GenBank/DDBJ whole genome shotgun (WGS) entry which is preliminary data.</text>
</comment>
<evidence type="ECO:0000313" key="3">
    <source>
        <dbReference type="Proteomes" id="UP001500238"/>
    </source>
</evidence>
<evidence type="ECO:0000313" key="2">
    <source>
        <dbReference type="EMBL" id="GAA0666988.1"/>
    </source>
</evidence>
<dbReference type="PANTHER" id="PTHR43265">
    <property type="entry name" value="ESTERASE ESTD"/>
    <property type="match status" value="1"/>
</dbReference>